<proteinExistence type="predicted"/>
<accession>A0A8A4XE64</accession>
<reference evidence="1" key="1">
    <citation type="submission" date="2020-09" db="EMBL/GenBank/DDBJ databases">
        <title>Parvovirus dark matter in the feces of wild birds.</title>
        <authorList>
            <person name="Dai Z."/>
            <person name="Yang S."/>
            <person name="Zhang W."/>
        </authorList>
    </citation>
    <scope>NUCLEOTIDE SEQUENCE</scope>
    <source>
        <strain evidence="1">Ybw116par02</strain>
    </source>
</reference>
<sequence>MDSIVYELDEFLKQLEAKNWEEIEYQDWLSNYLKCKETMVDTPLDEWEKFEGNADYIFMEEYVIHILSGMPRHVDMPRFAYIDRAPNNINYFRYMCPRSYEKQTSWEMIPPEKVFMTYQSPSTPLEDWYIHEGDGFWLAANEDKIDPEKKVWIELNQEFNMDPIMYPLKWFPLIRDHARYVRIPKTIHHVKDMDMYQLYEEHCDFLSLINE</sequence>
<organism evidence="1">
    <name type="scientific">Phylloscopus inornatus parvoviridae sp</name>
    <dbReference type="NCBI Taxonomy" id="2794539"/>
    <lineage>
        <taxon>Viruses</taxon>
        <taxon>Monodnaviria</taxon>
        <taxon>Shotokuvirae</taxon>
        <taxon>Cossaviricota</taxon>
        <taxon>Quintoviricetes</taxon>
        <taxon>Piccovirales</taxon>
        <taxon>Parvoviridae</taxon>
    </lineage>
</organism>
<protein>
    <submittedName>
        <fullName evidence="1">Uncharacterized protein</fullName>
    </submittedName>
</protein>
<name>A0A8A4XE64_9VIRU</name>
<evidence type="ECO:0000313" key="1">
    <source>
        <dbReference type="EMBL" id="QTE04064.1"/>
    </source>
</evidence>
<dbReference type="EMBL" id="MW046599">
    <property type="protein sequence ID" value="QTE04064.1"/>
    <property type="molecule type" value="Genomic_DNA"/>
</dbReference>